<dbReference type="Proteomes" id="UP000694864">
    <property type="component" value="Chromosome 1"/>
</dbReference>
<feature type="compositionally biased region" description="Basic and acidic residues" evidence="1">
    <location>
        <begin position="404"/>
        <end position="416"/>
    </location>
</feature>
<dbReference type="PANTHER" id="PTHR31672">
    <property type="entry name" value="BNACNNG10540D PROTEIN"/>
    <property type="match status" value="1"/>
</dbReference>
<dbReference type="InterPro" id="IPR017451">
    <property type="entry name" value="F-box-assoc_interact_dom"/>
</dbReference>
<dbReference type="InterPro" id="IPR006527">
    <property type="entry name" value="F-box-assoc_dom_typ1"/>
</dbReference>
<dbReference type="PROSITE" id="PS50181">
    <property type="entry name" value="FBOX"/>
    <property type="match status" value="1"/>
</dbReference>
<dbReference type="RefSeq" id="XP_019088381.1">
    <property type="nucleotide sequence ID" value="XM_019232836.1"/>
</dbReference>
<dbReference type="Pfam" id="PF14303">
    <property type="entry name" value="NAM-associated"/>
    <property type="match status" value="1"/>
</dbReference>
<dbReference type="InterPro" id="IPR001810">
    <property type="entry name" value="F-box_dom"/>
</dbReference>
<dbReference type="InterPro" id="IPR029466">
    <property type="entry name" value="NAM-associated_C"/>
</dbReference>
<feature type="compositionally biased region" description="Polar residues" evidence="1">
    <location>
        <begin position="394"/>
        <end position="403"/>
    </location>
</feature>
<proteinExistence type="predicted"/>
<dbReference type="PANTHER" id="PTHR31672:SF13">
    <property type="entry name" value="F-BOX PROTEIN CPR30-LIKE"/>
    <property type="match status" value="1"/>
</dbReference>
<organism evidence="3 4">
    <name type="scientific">Camelina sativa</name>
    <name type="common">False flax</name>
    <name type="synonym">Myagrum sativum</name>
    <dbReference type="NCBI Taxonomy" id="90675"/>
    <lineage>
        <taxon>Eukaryota</taxon>
        <taxon>Viridiplantae</taxon>
        <taxon>Streptophyta</taxon>
        <taxon>Embryophyta</taxon>
        <taxon>Tracheophyta</taxon>
        <taxon>Spermatophyta</taxon>
        <taxon>Magnoliopsida</taxon>
        <taxon>eudicotyledons</taxon>
        <taxon>Gunneridae</taxon>
        <taxon>Pentapetalae</taxon>
        <taxon>rosids</taxon>
        <taxon>malvids</taxon>
        <taxon>Brassicales</taxon>
        <taxon>Brassicaceae</taxon>
        <taxon>Camelineae</taxon>
        <taxon>Camelina</taxon>
    </lineage>
</organism>
<protein>
    <submittedName>
        <fullName evidence="4">F-box protein At2g14710-like</fullName>
    </submittedName>
</protein>
<evidence type="ECO:0000256" key="1">
    <source>
        <dbReference type="SAM" id="MobiDB-lite"/>
    </source>
</evidence>
<dbReference type="GeneID" id="109127658"/>
<reference evidence="4" key="2">
    <citation type="submission" date="2025-08" db="UniProtKB">
        <authorList>
            <consortium name="RefSeq"/>
        </authorList>
    </citation>
    <scope>IDENTIFICATION</scope>
    <source>
        <tissue evidence="4">Leaf</tissue>
    </source>
</reference>
<dbReference type="Pfam" id="PF07734">
    <property type="entry name" value="FBA_1"/>
    <property type="match status" value="1"/>
</dbReference>
<keyword evidence="3" id="KW-1185">Reference proteome</keyword>
<reference evidence="3" key="1">
    <citation type="journal article" date="2014" name="Nat. Commun.">
        <title>The emerging biofuel crop Camelina sativa retains a highly undifferentiated hexaploid genome structure.</title>
        <authorList>
            <person name="Kagale S."/>
            <person name="Koh C."/>
            <person name="Nixon J."/>
            <person name="Bollina V."/>
            <person name="Clarke W.E."/>
            <person name="Tuteja R."/>
            <person name="Spillane C."/>
            <person name="Robinson S.J."/>
            <person name="Links M.G."/>
            <person name="Clarke C."/>
            <person name="Higgins E.E."/>
            <person name="Huebert T."/>
            <person name="Sharpe A.G."/>
            <person name="Parkin I.A."/>
        </authorList>
    </citation>
    <scope>NUCLEOTIDE SEQUENCE [LARGE SCALE GENOMIC DNA]</scope>
    <source>
        <strain evidence="3">cv. DH55</strain>
    </source>
</reference>
<evidence type="ECO:0000313" key="3">
    <source>
        <dbReference type="Proteomes" id="UP000694864"/>
    </source>
</evidence>
<evidence type="ECO:0000259" key="2">
    <source>
        <dbReference type="PROSITE" id="PS50181"/>
    </source>
</evidence>
<dbReference type="InterPro" id="IPR011043">
    <property type="entry name" value="Gal_Oxase/kelch_b-propeller"/>
</dbReference>
<sequence>MAHLEKLPWELIEEILSRVPPKSLVRFRTVSKRWNALFDDKAFMNNHKMTFRFILATESKIYSVSIDPVIVVRELNLGTPGLKYLKLGNLVDSNELLLCGKQRGAVAWNPWLGQSRWIKPSLIKGSYMEFVGIVYNNKKYMMVAFSYGKEDGHFDLWKIYDFASDVLIDYKSQPGNSSSPNAVSSESDVSLNGTLYCVCFREEIDPLCYHICKFDFSSEKWKKNCNLPCGRHHVGDALVLGAFKEDRFSLLNQCIVTKKIEIWVTENKINYENGGDVVWMNFMTLSSPNLPGLVDNVHYSQPSYFIEGKRLVVCFVLRYTWQRLYAAERLNNSGHSENDVLKVAHNIYFSDYKTKFTMEHYWCLLRFEQKWLNLHAINNPSTSVRTKMKPVAAASQSETASKSEATHTEKDFEKRPQGVKAAKASRNNGQGKALAEYKRMWEVKKLDMAEKEKLQKLGILDTLLAKPEPLSAVDQVIKDKIVAQYFCD</sequence>
<dbReference type="SUPFAM" id="SSF81383">
    <property type="entry name" value="F-box domain"/>
    <property type="match status" value="1"/>
</dbReference>
<dbReference type="Gene3D" id="1.20.1280.50">
    <property type="match status" value="1"/>
</dbReference>
<dbReference type="InterPro" id="IPR050796">
    <property type="entry name" value="SCF_F-box_component"/>
</dbReference>
<gene>
    <name evidence="4" type="primary">LOC109127658</name>
</gene>
<dbReference type="SUPFAM" id="SSF50965">
    <property type="entry name" value="Galactose oxidase, central domain"/>
    <property type="match status" value="1"/>
</dbReference>
<feature type="domain" description="F-box" evidence="2">
    <location>
        <begin position="1"/>
        <end position="54"/>
    </location>
</feature>
<dbReference type="SMART" id="SM00256">
    <property type="entry name" value="FBOX"/>
    <property type="match status" value="1"/>
</dbReference>
<name>A0ABM1QNP3_CAMSA</name>
<dbReference type="Pfam" id="PF00646">
    <property type="entry name" value="F-box"/>
    <property type="match status" value="1"/>
</dbReference>
<feature type="region of interest" description="Disordered" evidence="1">
    <location>
        <begin position="387"/>
        <end position="431"/>
    </location>
</feature>
<dbReference type="CDD" id="cd22157">
    <property type="entry name" value="F-box_AtFBW1-like"/>
    <property type="match status" value="1"/>
</dbReference>
<evidence type="ECO:0000313" key="4">
    <source>
        <dbReference type="RefSeq" id="XP_019088381.1"/>
    </source>
</evidence>
<dbReference type="InterPro" id="IPR036047">
    <property type="entry name" value="F-box-like_dom_sf"/>
</dbReference>
<accession>A0ABM1QNP3</accession>
<dbReference type="NCBIfam" id="TIGR01640">
    <property type="entry name" value="F_box_assoc_1"/>
    <property type="match status" value="1"/>
</dbReference>